<dbReference type="InterPro" id="IPR012281">
    <property type="entry name" value="Phospholipid_synth_PlsX-like"/>
</dbReference>
<dbReference type="RefSeq" id="WP_025251194.1">
    <property type="nucleotide sequence ID" value="NZ_CP006934.1"/>
</dbReference>
<evidence type="ECO:0000256" key="2">
    <source>
        <dbReference type="ARBA" id="ARBA00022490"/>
    </source>
</evidence>
<sequence>MKTIAFDVMGSDLGVKPAIGAAIKILTEKKDLKIILVGNQDEIQNELDCNGKAKKVADRYEIFPTTETIKMTDGILEIRRKKNSSMVKALEIVRDDKANGMVTGGSTASFIAGSHFILKEFEGVSRPGFMPTIPTVIKDKIVLLLDVGANIENDPNDLLNFAIMATAYSKSTQGISNPLVGLLNIGEEKSKGKDLQIQTYKLLEESPKINFYGNIEPREIISGDVDIIVTDGFTGNIALKSIEGMGKKLLSEIKKSVTKGFFRKLAALSLKPAFKEVAAKFDYKNHAGAILLGVQKIAFKSHGSSDLRSFHATLRMTYDAISNEIDKKLEILLKESEGV</sequence>
<evidence type="ECO:0000313" key="11">
    <source>
        <dbReference type="EMBL" id="AHI54055.1"/>
    </source>
</evidence>
<evidence type="ECO:0000256" key="4">
    <source>
        <dbReference type="ARBA" id="ARBA00022679"/>
    </source>
</evidence>
<keyword evidence="5 10" id="KW-0443">Lipid metabolism</keyword>
<dbReference type="GO" id="GO:0008654">
    <property type="term" value="P:phospholipid biosynthetic process"/>
    <property type="evidence" value="ECO:0007669"/>
    <property type="project" value="UniProtKB-KW"/>
</dbReference>
<dbReference type="Pfam" id="PF02504">
    <property type="entry name" value="FA_synthesis"/>
    <property type="match status" value="1"/>
</dbReference>
<dbReference type="STRING" id="1276257.SSABA_v1c06530"/>
<dbReference type="NCBIfam" id="TIGR00182">
    <property type="entry name" value="plsX"/>
    <property type="match status" value="1"/>
</dbReference>
<keyword evidence="11" id="KW-0012">Acyltransferase</keyword>
<keyword evidence="2 10" id="KW-0963">Cytoplasm</keyword>
<reference evidence="11 12" key="1">
    <citation type="journal article" date="2014" name="Genome Biol. Evol.">
        <title>Molecular evolution of the substrate utilization strategies and putative virulence factors in mosquito-associated Spiroplasma species.</title>
        <authorList>
            <person name="Chang T.H."/>
            <person name="Lo W.S."/>
            <person name="Ku C."/>
            <person name="Chen L.L."/>
            <person name="Kuo C.H."/>
        </authorList>
    </citation>
    <scope>NUCLEOTIDE SEQUENCE [LARGE SCALE GENOMIC DNA]</scope>
    <source>
        <strain evidence="11">Ar-1343</strain>
    </source>
</reference>
<dbReference type="PIRSF" id="PIRSF002465">
    <property type="entry name" value="Phsphlp_syn_PlsX"/>
    <property type="match status" value="1"/>
</dbReference>
<dbReference type="AlphaFoldDB" id="W6AB16"/>
<comment type="subunit">
    <text evidence="9 10">Homodimer. Probably interacts with PlsY.</text>
</comment>
<evidence type="ECO:0000256" key="8">
    <source>
        <dbReference type="ARBA" id="ARBA00024069"/>
    </source>
</evidence>
<keyword evidence="4 10" id="KW-0808">Transferase</keyword>
<dbReference type="OrthoDB" id="9806408at2"/>
<dbReference type="UniPathway" id="UPA00085"/>
<dbReference type="EMBL" id="CP006934">
    <property type="protein sequence ID" value="AHI54055.1"/>
    <property type="molecule type" value="Genomic_DNA"/>
</dbReference>
<keyword evidence="6 10" id="KW-0594">Phospholipid biosynthesis</keyword>
<evidence type="ECO:0000256" key="7">
    <source>
        <dbReference type="ARBA" id="ARBA00023264"/>
    </source>
</evidence>
<dbReference type="SUPFAM" id="SSF53659">
    <property type="entry name" value="Isocitrate/Isopropylmalate dehydrogenase-like"/>
    <property type="match status" value="1"/>
</dbReference>
<organism evidence="11 12">
    <name type="scientific">Spiroplasma sabaudiense Ar-1343</name>
    <dbReference type="NCBI Taxonomy" id="1276257"/>
    <lineage>
        <taxon>Bacteria</taxon>
        <taxon>Bacillati</taxon>
        <taxon>Mycoplasmatota</taxon>
        <taxon>Mollicutes</taxon>
        <taxon>Entomoplasmatales</taxon>
        <taxon>Spiroplasmataceae</taxon>
        <taxon>Spiroplasma</taxon>
    </lineage>
</organism>
<evidence type="ECO:0000256" key="1">
    <source>
        <dbReference type="ARBA" id="ARBA00001232"/>
    </source>
</evidence>
<keyword evidence="7 10" id="KW-1208">Phospholipid metabolism</keyword>
<dbReference type="InterPro" id="IPR003664">
    <property type="entry name" value="FA_synthesis"/>
</dbReference>
<dbReference type="KEGG" id="ssab:SSABA_v1c06530"/>
<evidence type="ECO:0000256" key="10">
    <source>
        <dbReference type="HAMAP-Rule" id="MF_00019"/>
    </source>
</evidence>
<dbReference type="PANTHER" id="PTHR30100:SF1">
    <property type="entry name" value="PHOSPHATE ACYLTRANSFERASE"/>
    <property type="match status" value="1"/>
</dbReference>
<dbReference type="HOGENOM" id="CLU_039379_1_1_14"/>
<evidence type="ECO:0000256" key="5">
    <source>
        <dbReference type="ARBA" id="ARBA00023098"/>
    </source>
</evidence>
<keyword evidence="12" id="KW-1185">Reference proteome</keyword>
<evidence type="ECO:0000256" key="9">
    <source>
        <dbReference type="ARBA" id="ARBA00046608"/>
    </source>
</evidence>
<gene>
    <name evidence="10 11" type="primary">plsX</name>
    <name evidence="11" type="ORF">SSABA_v1c06530</name>
</gene>
<dbReference type="eggNOG" id="COG0416">
    <property type="taxonomic scope" value="Bacteria"/>
</dbReference>
<comment type="catalytic activity">
    <reaction evidence="1 10">
        <text>a fatty acyl-[ACP] + phosphate = an acyl phosphate + holo-[ACP]</text>
        <dbReference type="Rhea" id="RHEA:42292"/>
        <dbReference type="Rhea" id="RHEA-COMP:9685"/>
        <dbReference type="Rhea" id="RHEA-COMP:14125"/>
        <dbReference type="ChEBI" id="CHEBI:43474"/>
        <dbReference type="ChEBI" id="CHEBI:59918"/>
        <dbReference type="ChEBI" id="CHEBI:64479"/>
        <dbReference type="ChEBI" id="CHEBI:138651"/>
        <dbReference type="EC" id="2.3.1.274"/>
    </reaction>
</comment>
<dbReference type="GO" id="GO:0043811">
    <property type="term" value="F:phosphate:acyl-[acyl carrier protein] acyltransferase activity"/>
    <property type="evidence" value="ECO:0007669"/>
    <property type="project" value="UniProtKB-UniRule"/>
</dbReference>
<proteinExistence type="inferred from homology"/>
<keyword evidence="3 10" id="KW-0444">Lipid biosynthesis</keyword>
<dbReference type="PATRIC" id="fig|1276257.3.peg.663"/>
<dbReference type="GO" id="GO:0006633">
    <property type="term" value="P:fatty acid biosynthetic process"/>
    <property type="evidence" value="ECO:0007669"/>
    <property type="project" value="UniProtKB-UniRule"/>
</dbReference>
<evidence type="ECO:0000256" key="6">
    <source>
        <dbReference type="ARBA" id="ARBA00023209"/>
    </source>
</evidence>
<comment type="subcellular location">
    <subcellularLocation>
        <location evidence="10">Cytoplasm</location>
    </subcellularLocation>
    <text evidence="10">Associated with the membrane possibly through PlsY.</text>
</comment>
<evidence type="ECO:0000313" key="12">
    <source>
        <dbReference type="Proteomes" id="UP000019265"/>
    </source>
</evidence>
<dbReference type="HAMAP" id="MF_00019">
    <property type="entry name" value="PlsX"/>
    <property type="match status" value="1"/>
</dbReference>
<dbReference type="PANTHER" id="PTHR30100">
    <property type="entry name" value="FATTY ACID/PHOSPHOLIPID SYNTHESIS PROTEIN PLSX"/>
    <property type="match status" value="1"/>
</dbReference>
<dbReference type="GO" id="GO:0005737">
    <property type="term" value="C:cytoplasm"/>
    <property type="evidence" value="ECO:0007669"/>
    <property type="project" value="UniProtKB-SubCell"/>
</dbReference>
<comment type="similarity">
    <text evidence="10">Belongs to the PlsX family.</text>
</comment>
<dbReference type="EC" id="2.3.1.274" evidence="8 10"/>
<dbReference type="Gene3D" id="3.40.718.10">
    <property type="entry name" value="Isopropylmalate Dehydrogenase"/>
    <property type="match status" value="1"/>
</dbReference>
<name>W6AB16_9MOLU</name>
<comment type="function">
    <text evidence="10">Catalyzes the reversible formation of acyl-phosphate (acyl-PO(4)) from acyl-[acyl-carrier-protein] (acyl-ACP). This enzyme utilizes acyl-ACP as fatty acyl donor, but not acyl-CoA.</text>
</comment>
<dbReference type="Proteomes" id="UP000019265">
    <property type="component" value="Chromosome"/>
</dbReference>
<protein>
    <recommendedName>
        <fullName evidence="8 10">Phosphate acyltransferase</fullName>
        <ecNumber evidence="8 10">2.3.1.274</ecNumber>
    </recommendedName>
    <alternativeName>
        <fullName evidence="10">Acyl-ACP phosphotransacylase</fullName>
    </alternativeName>
    <alternativeName>
        <fullName evidence="10">Acyl-[acyl-carrier-protein]--phosphate acyltransferase</fullName>
    </alternativeName>
    <alternativeName>
        <fullName evidence="10">Phosphate-acyl-ACP acyltransferase</fullName>
    </alternativeName>
</protein>
<comment type="pathway">
    <text evidence="10">Lipid metabolism; phospholipid metabolism.</text>
</comment>
<accession>W6AB16</accession>
<evidence type="ECO:0000256" key="3">
    <source>
        <dbReference type="ARBA" id="ARBA00022516"/>
    </source>
</evidence>